<dbReference type="GO" id="GO:0005524">
    <property type="term" value="F:ATP binding"/>
    <property type="evidence" value="ECO:0007669"/>
    <property type="project" value="UniProtKB-UniRule"/>
</dbReference>
<name>B3ERQ3_AMOA5</name>
<dbReference type="GO" id="GO:0006260">
    <property type="term" value="P:DNA replication"/>
    <property type="evidence" value="ECO:0007669"/>
    <property type="project" value="UniProtKB-UniRule"/>
</dbReference>
<evidence type="ECO:0000256" key="6">
    <source>
        <dbReference type="ARBA" id="ARBA00022741"/>
    </source>
</evidence>
<evidence type="ECO:0000256" key="3">
    <source>
        <dbReference type="ARBA" id="ARBA00020170"/>
    </source>
</evidence>
<dbReference type="RefSeq" id="WP_012472671.1">
    <property type="nucleotide sequence ID" value="NC_010830.1"/>
</dbReference>
<keyword evidence="7 9" id="KW-0067">ATP-binding</keyword>
<evidence type="ECO:0000256" key="9">
    <source>
        <dbReference type="HAMAP-Rule" id="MF_00365"/>
    </source>
</evidence>
<dbReference type="GO" id="GO:0005737">
    <property type="term" value="C:cytoplasm"/>
    <property type="evidence" value="ECO:0007669"/>
    <property type="project" value="UniProtKB-SubCell"/>
</dbReference>
<evidence type="ECO:0000256" key="10">
    <source>
        <dbReference type="RuleBase" id="RU000578"/>
    </source>
</evidence>
<dbReference type="InterPro" id="IPR001238">
    <property type="entry name" value="DNA-binding_RecF"/>
</dbReference>
<evidence type="ECO:0000256" key="8">
    <source>
        <dbReference type="ARBA" id="ARBA00023125"/>
    </source>
</evidence>
<dbReference type="AlphaFoldDB" id="B3ERQ3"/>
<dbReference type="Gene3D" id="3.40.50.300">
    <property type="entry name" value="P-loop containing nucleotide triphosphate hydrolases"/>
    <property type="match status" value="1"/>
</dbReference>
<dbReference type="HAMAP" id="MF_00365">
    <property type="entry name" value="RecF"/>
    <property type="match status" value="1"/>
</dbReference>
<protein>
    <recommendedName>
        <fullName evidence="3 9">DNA replication and repair protein RecF</fullName>
    </recommendedName>
</protein>
<dbReference type="NCBIfam" id="TIGR00611">
    <property type="entry name" value="recf"/>
    <property type="match status" value="1"/>
</dbReference>
<evidence type="ECO:0000256" key="7">
    <source>
        <dbReference type="ARBA" id="ARBA00022840"/>
    </source>
</evidence>
<comment type="function">
    <text evidence="9 10">The RecF protein is involved in DNA metabolism; it is required for DNA replication and normal SOS inducibility. RecF binds preferentially to single-stranded, linear DNA. It also seems to bind ATP.</text>
</comment>
<evidence type="ECO:0000313" key="12">
    <source>
        <dbReference type="EMBL" id="ACE05905.1"/>
    </source>
</evidence>
<gene>
    <name evidence="9" type="primary">recF</name>
    <name evidence="12" type="ordered locus">Aasi_0498</name>
</gene>
<keyword evidence="8 9" id="KW-0238">DNA-binding</keyword>
<dbReference type="InterPro" id="IPR018078">
    <property type="entry name" value="DNA-binding_RecF_CS"/>
</dbReference>
<dbReference type="InterPro" id="IPR027417">
    <property type="entry name" value="P-loop_NTPase"/>
</dbReference>
<proteinExistence type="inferred from homology"/>
<evidence type="ECO:0000256" key="4">
    <source>
        <dbReference type="ARBA" id="ARBA00022490"/>
    </source>
</evidence>
<dbReference type="GO" id="GO:0006302">
    <property type="term" value="P:double-strand break repair"/>
    <property type="evidence" value="ECO:0007669"/>
    <property type="project" value="TreeGrafter"/>
</dbReference>
<dbReference type="STRING" id="452471.Aasi_0498"/>
<dbReference type="InterPro" id="IPR042174">
    <property type="entry name" value="RecF_2"/>
</dbReference>
<dbReference type="Pfam" id="PF02463">
    <property type="entry name" value="SMC_N"/>
    <property type="match status" value="1"/>
</dbReference>
<reference evidence="12 13" key="1">
    <citation type="journal article" date="2010" name="J. Bacteriol.">
        <title>The genome of the amoeba symbiont 'Candidatus Amoebophilus asiaticus' reveals common mechanisms for host cell interaction among amoeba-associated bacteria.</title>
        <authorList>
            <person name="Schmitz-Esser S."/>
            <person name="Tischler P."/>
            <person name="Arnold R."/>
            <person name="Montanaro J."/>
            <person name="Wagner M."/>
            <person name="Rattei T."/>
            <person name="Horn M."/>
        </authorList>
    </citation>
    <scope>NUCLEOTIDE SEQUENCE [LARGE SCALE GENOMIC DNA]</scope>
    <source>
        <strain evidence="12 13">5a2</strain>
    </source>
</reference>
<evidence type="ECO:0000256" key="2">
    <source>
        <dbReference type="ARBA" id="ARBA00008016"/>
    </source>
</evidence>
<feature type="binding site" evidence="9">
    <location>
        <begin position="30"/>
        <end position="37"/>
    </location>
    <ligand>
        <name>ATP</name>
        <dbReference type="ChEBI" id="CHEBI:30616"/>
    </ligand>
</feature>
<evidence type="ECO:0000259" key="11">
    <source>
        <dbReference type="Pfam" id="PF02463"/>
    </source>
</evidence>
<keyword evidence="4 9" id="KW-0963">Cytoplasm</keyword>
<dbReference type="PANTHER" id="PTHR32182">
    <property type="entry name" value="DNA REPLICATION AND REPAIR PROTEIN RECF"/>
    <property type="match status" value="1"/>
</dbReference>
<dbReference type="GO" id="GO:0000731">
    <property type="term" value="P:DNA synthesis involved in DNA repair"/>
    <property type="evidence" value="ECO:0007669"/>
    <property type="project" value="TreeGrafter"/>
</dbReference>
<dbReference type="Proteomes" id="UP000001227">
    <property type="component" value="Chromosome"/>
</dbReference>
<organism evidence="12 13">
    <name type="scientific">Amoebophilus asiaticus (strain 5a2)</name>
    <dbReference type="NCBI Taxonomy" id="452471"/>
    <lineage>
        <taxon>Bacteria</taxon>
        <taxon>Pseudomonadati</taxon>
        <taxon>Bacteroidota</taxon>
        <taxon>Cytophagia</taxon>
        <taxon>Cytophagales</taxon>
        <taxon>Amoebophilaceae</taxon>
        <taxon>Candidatus Amoebophilus</taxon>
    </lineage>
</organism>
<dbReference type="PANTHER" id="PTHR32182:SF0">
    <property type="entry name" value="DNA REPLICATION AND REPAIR PROTEIN RECF"/>
    <property type="match status" value="1"/>
</dbReference>
<dbReference type="GO" id="GO:0003697">
    <property type="term" value="F:single-stranded DNA binding"/>
    <property type="evidence" value="ECO:0007669"/>
    <property type="project" value="UniProtKB-UniRule"/>
</dbReference>
<evidence type="ECO:0000256" key="1">
    <source>
        <dbReference type="ARBA" id="ARBA00004496"/>
    </source>
</evidence>
<dbReference type="OrthoDB" id="9803889at2"/>
<dbReference type="Gene3D" id="1.20.1050.90">
    <property type="entry name" value="RecF/RecN/SMC, N-terminal domain"/>
    <property type="match status" value="1"/>
</dbReference>
<dbReference type="EMBL" id="CP001102">
    <property type="protein sequence ID" value="ACE05905.1"/>
    <property type="molecule type" value="Genomic_DNA"/>
</dbReference>
<accession>B3ERQ3</accession>
<dbReference type="HOGENOM" id="CLU_040267_0_1_10"/>
<dbReference type="SUPFAM" id="SSF52540">
    <property type="entry name" value="P-loop containing nucleoside triphosphate hydrolases"/>
    <property type="match status" value="1"/>
</dbReference>
<keyword evidence="5 9" id="KW-0235">DNA replication</keyword>
<dbReference type="KEGG" id="aas:Aasi_0498"/>
<evidence type="ECO:0000313" key="13">
    <source>
        <dbReference type="Proteomes" id="UP000001227"/>
    </source>
</evidence>
<keyword evidence="9 10" id="KW-0234">DNA repair</keyword>
<comment type="similarity">
    <text evidence="2 9 10">Belongs to the RecF family.</text>
</comment>
<keyword evidence="13" id="KW-1185">Reference proteome</keyword>
<keyword evidence="9 10" id="KW-0742">SOS response</keyword>
<feature type="domain" description="RecF/RecN/SMC N-terminal" evidence="11">
    <location>
        <begin position="3"/>
        <end position="329"/>
    </location>
</feature>
<keyword evidence="6 9" id="KW-0547">Nucleotide-binding</keyword>
<evidence type="ECO:0000256" key="5">
    <source>
        <dbReference type="ARBA" id="ARBA00022705"/>
    </source>
</evidence>
<dbReference type="eggNOG" id="COG1195">
    <property type="taxonomic scope" value="Bacteria"/>
</dbReference>
<sequence>MLLRKLRCYHFKNYDSIELSFATQLNCIVGANGAGKTNLLDAIHYLSLTKSAFNSIDSQNILHGGTQMSIQGHFFKNDKSYDVKCIVDRDQGKSLQVNGKAYKTMREHIGQFPIVLTTPYDTELIRSTSEVRRKFFDAILCQIDPNYLHTLIQYQQILKHRNSFLKMSAGKFNVDRALINSYDTQLLPLCKQLYAARKAFVDIFYPILQQQYEYFVDAPEIIEMGYESDADDPGFEQRFLDNIKEDLLAQRTILGIHRDDYVFMLNNYPIKKFGSQGQQKSFIIALRLAQFACIHQALGCKPLLLLDDIFDKLDEQRIERLVYLMAQQYFGQVWITDAGGKRSASILKEIQADKALFKIEGGTLMQNIVL</sequence>
<comment type="subcellular location">
    <subcellularLocation>
        <location evidence="1 9 10">Cytoplasm</location>
    </subcellularLocation>
</comment>
<dbReference type="InterPro" id="IPR003395">
    <property type="entry name" value="RecF/RecN/SMC_N"/>
</dbReference>
<keyword evidence="9 10" id="KW-0227">DNA damage</keyword>
<dbReference type="PROSITE" id="PS00618">
    <property type="entry name" value="RECF_2"/>
    <property type="match status" value="1"/>
</dbReference>
<dbReference type="GO" id="GO:0009432">
    <property type="term" value="P:SOS response"/>
    <property type="evidence" value="ECO:0007669"/>
    <property type="project" value="UniProtKB-UniRule"/>
</dbReference>